<keyword evidence="9" id="KW-0406">Ion transport</keyword>
<evidence type="ECO:0000259" key="14">
    <source>
        <dbReference type="PROSITE" id="PS50850"/>
    </source>
</evidence>
<protein>
    <recommendedName>
        <fullName evidence="11">Putative inorganic phosphate cotransporter</fullName>
    </recommendedName>
</protein>
<evidence type="ECO:0000256" key="7">
    <source>
        <dbReference type="ARBA" id="ARBA00023053"/>
    </source>
</evidence>
<feature type="transmembrane region" description="Helical" evidence="13">
    <location>
        <begin position="29"/>
        <end position="52"/>
    </location>
</feature>
<dbReference type="InterPro" id="IPR036259">
    <property type="entry name" value="MFS_trans_sf"/>
</dbReference>
<keyword evidence="4 13" id="KW-0812">Transmembrane</keyword>
<dbReference type="AlphaFoldDB" id="A0A9N9QPW7"/>
<dbReference type="InterPro" id="IPR011701">
    <property type="entry name" value="MFS"/>
</dbReference>
<feature type="compositionally biased region" description="Polar residues" evidence="12">
    <location>
        <begin position="458"/>
        <end position="470"/>
    </location>
</feature>
<dbReference type="GO" id="GO:0016020">
    <property type="term" value="C:membrane"/>
    <property type="evidence" value="ECO:0007669"/>
    <property type="project" value="UniProtKB-SubCell"/>
</dbReference>
<feature type="transmembrane region" description="Helical" evidence="13">
    <location>
        <begin position="428"/>
        <end position="446"/>
    </location>
</feature>
<gene>
    <name evidence="15" type="ORF">CEUTPL_LOCUS7844</name>
</gene>
<dbReference type="PANTHER" id="PTHR11662:SF280">
    <property type="entry name" value="FI21844P1-RELATED"/>
    <property type="match status" value="1"/>
</dbReference>
<dbReference type="GO" id="GO:0015293">
    <property type="term" value="F:symporter activity"/>
    <property type="evidence" value="ECO:0007669"/>
    <property type="project" value="UniProtKB-KW"/>
</dbReference>
<keyword evidence="5" id="KW-0769">Symport</keyword>
<proteinExistence type="inferred from homology"/>
<feature type="transmembrane region" description="Helical" evidence="13">
    <location>
        <begin position="193"/>
        <end position="212"/>
    </location>
</feature>
<evidence type="ECO:0000256" key="2">
    <source>
        <dbReference type="ARBA" id="ARBA00008586"/>
    </source>
</evidence>
<dbReference type="FunFam" id="1.20.1250.20:FF:000144">
    <property type="entry name" value="Picot, isoform B"/>
    <property type="match status" value="1"/>
</dbReference>
<feature type="transmembrane region" description="Helical" evidence="13">
    <location>
        <begin position="72"/>
        <end position="89"/>
    </location>
</feature>
<feature type="domain" description="Major facilitator superfamily (MFS) profile" evidence="14">
    <location>
        <begin position="26"/>
        <end position="451"/>
    </location>
</feature>
<keyword evidence="7" id="KW-0915">Sodium</keyword>
<keyword evidence="16" id="KW-1185">Reference proteome</keyword>
<dbReference type="PANTHER" id="PTHR11662">
    <property type="entry name" value="SOLUTE CARRIER FAMILY 17"/>
    <property type="match status" value="1"/>
</dbReference>
<feature type="transmembrane region" description="Helical" evidence="13">
    <location>
        <begin position="165"/>
        <end position="186"/>
    </location>
</feature>
<dbReference type="CDD" id="cd17318">
    <property type="entry name" value="MFS_SLC17"/>
    <property type="match status" value="1"/>
</dbReference>
<evidence type="ECO:0000256" key="13">
    <source>
        <dbReference type="SAM" id="Phobius"/>
    </source>
</evidence>
<sequence>MGVTDDMIGEEIVILNKGPRIGMRHVQTLLMFLCLTIAYSMRVNLSVGIVAMTTKDTSPNPDIPVYDWNNKSLILSSFFMGYITLQVLAGELGKRYGPKWFVLIAMVINAGGCMLTPLMAASAGSYGVMGIRIIQGVFQGFFFPNIHNLLGKWAPEEERSTLGNFIFTGAAFGTIFALPVTGVIAGSWAGWPVAFYFFGGVALLWCLAWGIFGSNSPEEHKYITKEERMYIQSSLKEVDVNKPAPPTPWKAILTSAPVWAIVVANFGQNWGYATLLTEIPNYLSKVAHQDISNNSLLSAAPYLALFILGLLFGPLADGLVTRKILSPANTRKLMNTIGSVVPAIALVILGFVPADKIAAIETMLIIAVGINAAIWCGFQVNHVDLSPKFSGVLMGIGNGSSNIFSIISPLFVQILVTDETDVKQWRTIFIIAAAVYVASDIFYLIFAQAERQWWDSCGTETQDGDSNSTVPVDETLKTKNV</sequence>
<feature type="transmembrane region" description="Helical" evidence="13">
    <location>
        <begin position="392"/>
        <end position="416"/>
    </location>
</feature>
<comment type="similarity">
    <text evidence="2">Belongs to the major facilitator superfamily. Sodium/anion cotransporter family.</text>
</comment>
<dbReference type="Gene3D" id="1.20.1250.20">
    <property type="entry name" value="MFS general substrate transporter like domains"/>
    <property type="match status" value="2"/>
</dbReference>
<dbReference type="PROSITE" id="PS50850">
    <property type="entry name" value="MFS"/>
    <property type="match status" value="1"/>
</dbReference>
<name>A0A9N9QPW7_9CUCU</name>
<dbReference type="SUPFAM" id="SSF103473">
    <property type="entry name" value="MFS general substrate transporter"/>
    <property type="match status" value="1"/>
</dbReference>
<evidence type="ECO:0000256" key="11">
    <source>
        <dbReference type="ARBA" id="ARBA00068450"/>
    </source>
</evidence>
<feature type="transmembrane region" description="Helical" evidence="13">
    <location>
        <begin position="358"/>
        <end position="380"/>
    </location>
</feature>
<evidence type="ECO:0000256" key="12">
    <source>
        <dbReference type="SAM" id="MobiDB-lite"/>
    </source>
</evidence>
<evidence type="ECO:0000256" key="3">
    <source>
        <dbReference type="ARBA" id="ARBA00022448"/>
    </source>
</evidence>
<dbReference type="OrthoDB" id="2985014at2759"/>
<evidence type="ECO:0000256" key="6">
    <source>
        <dbReference type="ARBA" id="ARBA00022989"/>
    </source>
</evidence>
<evidence type="ECO:0000256" key="10">
    <source>
        <dbReference type="ARBA" id="ARBA00054632"/>
    </source>
</evidence>
<evidence type="ECO:0000313" key="15">
    <source>
        <dbReference type="EMBL" id="CAG9767278.1"/>
    </source>
</evidence>
<feature type="transmembrane region" description="Helical" evidence="13">
    <location>
        <begin position="333"/>
        <end position="352"/>
    </location>
</feature>
<evidence type="ECO:0000256" key="8">
    <source>
        <dbReference type="ARBA" id="ARBA00023136"/>
    </source>
</evidence>
<dbReference type="InterPro" id="IPR020846">
    <property type="entry name" value="MFS_dom"/>
</dbReference>
<dbReference type="GO" id="GO:0006814">
    <property type="term" value="P:sodium ion transport"/>
    <property type="evidence" value="ECO:0007669"/>
    <property type="project" value="UniProtKB-KW"/>
</dbReference>
<accession>A0A9N9QPW7</accession>
<evidence type="ECO:0000256" key="1">
    <source>
        <dbReference type="ARBA" id="ARBA00004141"/>
    </source>
</evidence>
<keyword evidence="8 13" id="KW-0472">Membrane</keyword>
<evidence type="ECO:0000256" key="9">
    <source>
        <dbReference type="ARBA" id="ARBA00023201"/>
    </source>
</evidence>
<dbReference type="EMBL" id="OU892280">
    <property type="protein sequence ID" value="CAG9767278.1"/>
    <property type="molecule type" value="Genomic_DNA"/>
</dbReference>
<comment type="subcellular location">
    <subcellularLocation>
        <location evidence="1">Membrane</location>
        <topology evidence="1">Multi-pass membrane protein</topology>
    </subcellularLocation>
</comment>
<keyword evidence="9" id="KW-0739">Sodium transport</keyword>
<evidence type="ECO:0000313" key="16">
    <source>
        <dbReference type="Proteomes" id="UP001152799"/>
    </source>
</evidence>
<dbReference type="Pfam" id="PF07690">
    <property type="entry name" value="MFS_1"/>
    <property type="match status" value="1"/>
</dbReference>
<evidence type="ECO:0000256" key="4">
    <source>
        <dbReference type="ARBA" id="ARBA00022692"/>
    </source>
</evidence>
<keyword evidence="6 13" id="KW-1133">Transmembrane helix</keyword>
<organism evidence="15 16">
    <name type="scientific">Ceutorhynchus assimilis</name>
    <name type="common">cabbage seed weevil</name>
    <dbReference type="NCBI Taxonomy" id="467358"/>
    <lineage>
        <taxon>Eukaryota</taxon>
        <taxon>Metazoa</taxon>
        <taxon>Ecdysozoa</taxon>
        <taxon>Arthropoda</taxon>
        <taxon>Hexapoda</taxon>
        <taxon>Insecta</taxon>
        <taxon>Pterygota</taxon>
        <taxon>Neoptera</taxon>
        <taxon>Endopterygota</taxon>
        <taxon>Coleoptera</taxon>
        <taxon>Polyphaga</taxon>
        <taxon>Cucujiformia</taxon>
        <taxon>Curculionidae</taxon>
        <taxon>Ceutorhynchinae</taxon>
        <taxon>Ceutorhynchus</taxon>
    </lineage>
</organism>
<dbReference type="GO" id="GO:0006820">
    <property type="term" value="P:monoatomic anion transport"/>
    <property type="evidence" value="ECO:0007669"/>
    <property type="project" value="TreeGrafter"/>
</dbReference>
<dbReference type="Proteomes" id="UP001152799">
    <property type="component" value="Chromosome 4"/>
</dbReference>
<dbReference type="InterPro" id="IPR050382">
    <property type="entry name" value="MFS_Na/Anion_cotransporter"/>
</dbReference>
<feature type="transmembrane region" description="Helical" evidence="13">
    <location>
        <begin position="101"/>
        <end position="120"/>
    </location>
</feature>
<dbReference type="FunFam" id="1.20.1250.20:FF:000003">
    <property type="entry name" value="Solute carrier family 17 member 3"/>
    <property type="match status" value="1"/>
</dbReference>
<comment type="function">
    <text evidence="10">May be an inorganic phosphate cotransporter.</text>
</comment>
<keyword evidence="3" id="KW-0813">Transport</keyword>
<evidence type="ECO:0000256" key="5">
    <source>
        <dbReference type="ARBA" id="ARBA00022847"/>
    </source>
</evidence>
<feature type="transmembrane region" description="Helical" evidence="13">
    <location>
        <begin position="302"/>
        <end position="321"/>
    </location>
</feature>
<feature type="region of interest" description="Disordered" evidence="12">
    <location>
        <begin position="457"/>
        <end position="481"/>
    </location>
</feature>
<reference evidence="15" key="1">
    <citation type="submission" date="2022-01" db="EMBL/GenBank/DDBJ databases">
        <authorList>
            <person name="King R."/>
        </authorList>
    </citation>
    <scope>NUCLEOTIDE SEQUENCE</scope>
</reference>